<accession>A0A9W7B8S0</accession>
<evidence type="ECO:0000313" key="3">
    <source>
        <dbReference type="Proteomes" id="UP001165160"/>
    </source>
</evidence>
<keyword evidence="3" id="KW-1185">Reference proteome</keyword>
<protein>
    <submittedName>
        <fullName evidence="2">Uncharacterized protein</fullName>
    </submittedName>
</protein>
<evidence type="ECO:0000256" key="1">
    <source>
        <dbReference type="SAM" id="MobiDB-lite"/>
    </source>
</evidence>
<gene>
    <name evidence="2" type="ORF">TrVE_jg12354</name>
</gene>
<feature type="compositionally biased region" description="Polar residues" evidence="1">
    <location>
        <begin position="139"/>
        <end position="148"/>
    </location>
</feature>
<dbReference type="AlphaFoldDB" id="A0A9W7B8S0"/>
<feature type="compositionally biased region" description="Basic and acidic residues" evidence="1">
    <location>
        <begin position="75"/>
        <end position="89"/>
    </location>
</feature>
<reference evidence="3" key="1">
    <citation type="journal article" date="2023" name="Commun. Biol.">
        <title>Genome analysis of Parmales, the sister group of diatoms, reveals the evolutionary specialization of diatoms from phago-mixotrophs to photoautotrophs.</title>
        <authorList>
            <person name="Ban H."/>
            <person name="Sato S."/>
            <person name="Yoshikawa S."/>
            <person name="Yamada K."/>
            <person name="Nakamura Y."/>
            <person name="Ichinomiya M."/>
            <person name="Sato N."/>
            <person name="Blanc-Mathieu R."/>
            <person name="Endo H."/>
            <person name="Kuwata A."/>
            <person name="Ogata H."/>
        </authorList>
    </citation>
    <scope>NUCLEOTIDE SEQUENCE [LARGE SCALE GENOMIC DNA]</scope>
    <source>
        <strain evidence="3">NIES 3699</strain>
    </source>
</reference>
<proteinExistence type="predicted"/>
<organism evidence="2 3">
    <name type="scientific">Triparma verrucosa</name>
    <dbReference type="NCBI Taxonomy" id="1606542"/>
    <lineage>
        <taxon>Eukaryota</taxon>
        <taxon>Sar</taxon>
        <taxon>Stramenopiles</taxon>
        <taxon>Ochrophyta</taxon>
        <taxon>Bolidophyceae</taxon>
        <taxon>Parmales</taxon>
        <taxon>Triparmaceae</taxon>
        <taxon>Triparma</taxon>
    </lineage>
</organism>
<dbReference type="EMBL" id="BRXX01000057">
    <property type="protein sequence ID" value="GMH86211.1"/>
    <property type="molecule type" value="Genomic_DNA"/>
</dbReference>
<sequence>MSLIKQALNAFRANQLKVLQTLHTKSLAEEAKTLKEVKAAPQNLKKQSSDLSGVDVDADHTKAQEAVDKLVAKQMEQKREQQKRDMQQREKRKQANKRKQEQAGPKELSPKRKRQNLNPTPSPPTMTMDTEEYEPPESPLQSQSQNTLPRGKSSRNKQKKSPSLSDDFGVGAYIELEVEGKQENGVVMATYAADDGSVLVDLELDDGRQIFKQKVTT</sequence>
<feature type="region of interest" description="Disordered" evidence="1">
    <location>
        <begin position="39"/>
        <end position="60"/>
    </location>
</feature>
<evidence type="ECO:0000313" key="2">
    <source>
        <dbReference type="EMBL" id="GMH86211.1"/>
    </source>
</evidence>
<comment type="caution">
    <text evidence="2">The sequence shown here is derived from an EMBL/GenBank/DDBJ whole genome shotgun (WGS) entry which is preliminary data.</text>
</comment>
<dbReference type="Proteomes" id="UP001165160">
    <property type="component" value="Unassembled WGS sequence"/>
</dbReference>
<feature type="region of interest" description="Disordered" evidence="1">
    <location>
        <begin position="75"/>
        <end position="167"/>
    </location>
</feature>
<name>A0A9W7B8S0_9STRA</name>